<dbReference type="AlphaFoldDB" id="A0A2T6BH47"/>
<evidence type="ECO:0000313" key="2">
    <source>
        <dbReference type="EMBL" id="PTX55377.1"/>
    </source>
</evidence>
<reference evidence="2 3" key="1">
    <citation type="submission" date="2018-04" db="EMBL/GenBank/DDBJ databases">
        <title>Genomic Encyclopedia of Archaeal and Bacterial Type Strains, Phase II (KMG-II): from individual species to whole genera.</title>
        <authorList>
            <person name="Goeker M."/>
        </authorList>
    </citation>
    <scope>NUCLEOTIDE SEQUENCE [LARGE SCALE GENOMIC DNA]</scope>
    <source>
        <strain evidence="2 3">DSM 100977</strain>
    </source>
</reference>
<dbReference type="EMBL" id="QBKS01000001">
    <property type="protein sequence ID" value="PTX55377.1"/>
    <property type="molecule type" value="Genomic_DNA"/>
</dbReference>
<accession>A0A2T6BH47</accession>
<name>A0A2T6BH47_9RHOB</name>
<evidence type="ECO:0000256" key="1">
    <source>
        <dbReference type="SAM" id="SignalP"/>
    </source>
</evidence>
<dbReference type="Proteomes" id="UP000243978">
    <property type="component" value="Unassembled WGS sequence"/>
</dbReference>
<protein>
    <recommendedName>
        <fullName evidence="4">YD repeat-containing protein</fullName>
    </recommendedName>
</protein>
<feature type="chain" id="PRO_5015468811" description="YD repeat-containing protein" evidence="1">
    <location>
        <begin position="22"/>
        <end position="66"/>
    </location>
</feature>
<keyword evidence="1" id="KW-0732">Signal</keyword>
<comment type="caution">
    <text evidence="2">The sequence shown here is derived from an EMBL/GenBank/DDBJ whole genome shotgun (WGS) entry which is preliminary data.</text>
</comment>
<evidence type="ECO:0008006" key="4">
    <source>
        <dbReference type="Google" id="ProtNLM"/>
    </source>
</evidence>
<keyword evidence="3" id="KW-1185">Reference proteome</keyword>
<evidence type="ECO:0000313" key="3">
    <source>
        <dbReference type="Proteomes" id="UP000243978"/>
    </source>
</evidence>
<gene>
    <name evidence="2" type="ORF">C8N43_0010</name>
</gene>
<dbReference type="RefSeq" id="WP_107843667.1">
    <property type="nucleotide sequence ID" value="NZ_QBKS01000001.1"/>
</dbReference>
<feature type="signal peptide" evidence="1">
    <location>
        <begin position="1"/>
        <end position="21"/>
    </location>
</feature>
<organism evidence="2 3">
    <name type="scientific">Litoreibacter ponti</name>
    <dbReference type="NCBI Taxonomy" id="1510457"/>
    <lineage>
        <taxon>Bacteria</taxon>
        <taxon>Pseudomonadati</taxon>
        <taxon>Pseudomonadota</taxon>
        <taxon>Alphaproteobacteria</taxon>
        <taxon>Rhodobacterales</taxon>
        <taxon>Roseobacteraceae</taxon>
        <taxon>Litoreibacter</taxon>
    </lineage>
</organism>
<proteinExistence type="predicted"/>
<dbReference type="OrthoDB" id="7875950at2"/>
<sequence>MKKLMTLAVIASCALGAAAQAKTVTYIETVTRADGTRIVTITKVQEPSLTVTKASLNRSLLRSNLR</sequence>